<dbReference type="SUPFAM" id="SSF51215">
    <property type="entry name" value="Regulatory protein AraC"/>
    <property type="match status" value="1"/>
</dbReference>
<reference evidence="6 7" key="1">
    <citation type="submission" date="2018-11" db="EMBL/GenBank/DDBJ databases">
        <title>Vibrio LJC006 sp. nov., isolated from seawater during the bloom of the enteromorpha.</title>
        <authorList>
            <person name="Liang J."/>
        </authorList>
    </citation>
    <scope>NUCLEOTIDE SEQUENCE [LARGE SCALE GENOMIC DNA]</scope>
    <source>
        <strain evidence="6 7">LJC006</strain>
    </source>
</reference>
<dbReference type="RefSeq" id="WP_124936423.1">
    <property type="nucleotide sequence ID" value="NZ_RJVQ01000002.1"/>
</dbReference>
<feature type="domain" description="HTH araC/xylS-type" evidence="5">
    <location>
        <begin position="178"/>
        <end position="275"/>
    </location>
</feature>
<dbReference type="Pfam" id="PF02311">
    <property type="entry name" value="AraC_binding"/>
    <property type="match status" value="1"/>
</dbReference>
<dbReference type="AlphaFoldDB" id="A0A3N9U3Z2"/>
<evidence type="ECO:0000256" key="1">
    <source>
        <dbReference type="ARBA" id="ARBA00023015"/>
    </source>
</evidence>
<keyword evidence="1" id="KW-0805">Transcription regulation</keyword>
<dbReference type="InterPro" id="IPR018060">
    <property type="entry name" value="HTH_AraC"/>
</dbReference>
<keyword evidence="7" id="KW-1185">Reference proteome</keyword>
<dbReference type="InterPro" id="IPR037923">
    <property type="entry name" value="HTH-like"/>
</dbReference>
<dbReference type="GO" id="GO:0003700">
    <property type="term" value="F:DNA-binding transcription factor activity"/>
    <property type="evidence" value="ECO:0007669"/>
    <property type="project" value="InterPro"/>
</dbReference>
<dbReference type="OrthoDB" id="9809338at2"/>
<dbReference type="Proteomes" id="UP000281112">
    <property type="component" value="Unassembled WGS sequence"/>
</dbReference>
<organism evidence="6 7">
    <name type="scientific">Vibrio viridaestus</name>
    <dbReference type="NCBI Taxonomy" id="2487322"/>
    <lineage>
        <taxon>Bacteria</taxon>
        <taxon>Pseudomonadati</taxon>
        <taxon>Pseudomonadota</taxon>
        <taxon>Gammaproteobacteria</taxon>
        <taxon>Vibrionales</taxon>
        <taxon>Vibrionaceae</taxon>
        <taxon>Vibrio</taxon>
    </lineage>
</organism>
<proteinExistence type="predicted"/>
<dbReference type="SUPFAM" id="SSF46689">
    <property type="entry name" value="Homeodomain-like"/>
    <property type="match status" value="2"/>
</dbReference>
<keyword evidence="3" id="KW-0010">Activator</keyword>
<dbReference type="PROSITE" id="PS00041">
    <property type="entry name" value="HTH_ARAC_FAMILY_1"/>
    <property type="match status" value="1"/>
</dbReference>
<keyword evidence="4" id="KW-0804">Transcription</keyword>
<dbReference type="PANTHER" id="PTHR46796:SF2">
    <property type="entry name" value="TRANSCRIPTIONAL REGULATORY PROTEIN"/>
    <property type="match status" value="1"/>
</dbReference>
<gene>
    <name evidence="6" type="ORF">EES38_06905</name>
</gene>
<accession>A0A3N9U3Z2</accession>
<evidence type="ECO:0000313" key="7">
    <source>
        <dbReference type="Proteomes" id="UP000281112"/>
    </source>
</evidence>
<keyword evidence="2" id="KW-0238">DNA-binding</keyword>
<dbReference type="InterPro" id="IPR009057">
    <property type="entry name" value="Homeodomain-like_sf"/>
</dbReference>
<dbReference type="InterPro" id="IPR018062">
    <property type="entry name" value="HTH_AraC-typ_CS"/>
</dbReference>
<evidence type="ECO:0000313" key="6">
    <source>
        <dbReference type="EMBL" id="RQW64302.1"/>
    </source>
</evidence>
<name>A0A3N9U3Z2_9VIBR</name>
<protein>
    <submittedName>
        <fullName evidence="6">AraC family transcriptional regulator</fullName>
    </submittedName>
</protein>
<dbReference type="Gene3D" id="1.10.10.60">
    <property type="entry name" value="Homeodomain-like"/>
    <property type="match status" value="2"/>
</dbReference>
<dbReference type="PANTHER" id="PTHR46796">
    <property type="entry name" value="HTH-TYPE TRANSCRIPTIONAL ACTIVATOR RHAS-RELATED"/>
    <property type="match status" value="1"/>
</dbReference>
<dbReference type="PROSITE" id="PS01124">
    <property type="entry name" value="HTH_ARAC_FAMILY_2"/>
    <property type="match status" value="1"/>
</dbReference>
<dbReference type="InterPro" id="IPR003313">
    <property type="entry name" value="AraC-bd"/>
</dbReference>
<evidence type="ECO:0000256" key="2">
    <source>
        <dbReference type="ARBA" id="ARBA00023125"/>
    </source>
</evidence>
<evidence type="ECO:0000256" key="3">
    <source>
        <dbReference type="ARBA" id="ARBA00023159"/>
    </source>
</evidence>
<evidence type="ECO:0000256" key="4">
    <source>
        <dbReference type="ARBA" id="ARBA00023163"/>
    </source>
</evidence>
<comment type="caution">
    <text evidence="6">The sequence shown here is derived from an EMBL/GenBank/DDBJ whole genome shotgun (WGS) entry which is preliminary data.</text>
</comment>
<dbReference type="GO" id="GO:0043565">
    <property type="term" value="F:sequence-specific DNA binding"/>
    <property type="evidence" value="ECO:0007669"/>
    <property type="project" value="InterPro"/>
</dbReference>
<dbReference type="Pfam" id="PF12833">
    <property type="entry name" value="HTH_18"/>
    <property type="match status" value="1"/>
</dbReference>
<dbReference type="SMART" id="SM00342">
    <property type="entry name" value="HTH_ARAC"/>
    <property type="match status" value="1"/>
</dbReference>
<evidence type="ECO:0000259" key="5">
    <source>
        <dbReference type="PROSITE" id="PS01124"/>
    </source>
</evidence>
<sequence>MNQYIPSSKNQIRRIQQQFWASQTLPYLKIRTTVNSCVAYKAHYHEELSLGILFEGQTCLSTGRIDKVLKAGQSIFIAPNQVHACNPINGGSRSYHMLYIDKSWCLDVLDCEQPEYELIIKPNASDVFDRTRLLNLIDSIINDGSAGSINRLDNYLKKLVFKSISVNKPLLASSQLALNVRQLLLSDIVTPPSVEALAHHIGRPVESVIRSFKREYGMTPKAFLNNVRVEQAKHLLRDGGTIVDVALDVGFSDQSQFHKAFVHYTASTPGQHKTSTSIFDNNA</sequence>
<dbReference type="EMBL" id="RJVQ01000002">
    <property type="protein sequence ID" value="RQW64302.1"/>
    <property type="molecule type" value="Genomic_DNA"/>
</dbReference>
<dbReference type="InterPro" id="IPR050204">
    <property type="entry name" value="AraC_XylS_family_regulators"/>
</dbReference>